<protein>
    <submittedName>
        <fullName evidence="6">NADH-FMN oxidoreductase RutF, flavin reductase (DIM6/NTAB) family</fullName>
    </submittedName>
</protein>
<reference evidence="6 7" key="1">
    <citation type="submission" date="2016-10" db="EMBL/GenBank/DDBJ databases">
        <authorList>
            <person name="de Groot N.N."/>
        </authorList>
    </citation>
    <scope>NUCLEOTIDE SEQUENCE [LARGE SCALE GENOMIC DNA]</scope>
    <source>
        <strain evidence="6 7">Vu-144</strain>
    </source>
</reference>
<gene>
    <name evidence="6" type="ORF">SAMN05192529_10511</name>
</gene>
<dbReference type="Proteomes" id="UP000199041">
    <property type="component" value="Unassembled WGS sequence"/>
</dbReference>
<dbReference type="InterPro" id="IPR002563">
    <property type="entry name" value="Flavin_Rdtase-like_dom"/>
</dbReference>
<dbReference type="AlphaFoldDB" id="A0A1H3XA76"/>
<evidence type="ECO:0000256" key="3">
    <source>
        <dbReference type="ARBA" id="ARBA00022643"/>
    </source>
</evidence>
<dbReference type="SMART" id="SM00903">
    <property type="entry name" value="Flavin_Reduct"/>
    <property type="match status" value="1"/>
</dbReference>
<comment type="cofactor">
    <cofactor evidence="1">
        <name>FMN</name>
        <dbReference type="ChEBI" id="CHEBI:58210"/>
    </cofactor>
</comment>
<name>A0A1H3XA76_9BACT</name>
<feature type="domain" description="Flavin reductase like" evidence="5">
    <location>
        <begin position="21"/>
        <end position="178"/>
    </location>
</feature>
<dbReference type="PANTHER" id="PTHR33798">
    <property type="entry name" value="FLAVOPROTEIN OXYGENASE"/>
    <property type="match status" value="1"/>
</dbReference>
<evidence type="ECO:0000313" key="6">
    <source>
        <dbReference type="EMBL" id="SDZ95468.1"/>
    </source>
</evidence>
<organism evidence="6 7">
    <name type="scientific">Arachidicoccus rhizosphaerae</name>
    <dbReference type="NCBI Taxonomy" id="551991"/>
    <lineage>
        <taxon>Bacteria</taxon>
        <taxon>Pseudomonadati</taxon>
        <taxon>Bacteroidota</taxon>
        <taxon>Chitinophagia</taxon>
        <taxon>Chitinophagales</taxon>
        <taxon>Chitinophagaceae</taxon>
        <taxon>Arachidicoccus</taxon>
    </lineage>
</organism>
<evidence type="ECO:0000259" key="5">
    <source>
        <dbReference type="SMART" id="SM00903"/>
    </source>
</evidence>
<keyword evidence="3" id="KW-0288">FMN</keyword>
<sequence>MIRSLDPARLSTTELQSWLQHGIAPRPICFVSTISKAGEINLSPFSFFNLFSTNPPVCIFSPARRVRDNTIKHSLENVMEVGEAVINIVSYSMVQQTSLASTEYPRGVNEFQKAGFTMEPSDLVSPPRVLESPMQLECLIQEIKPLGTGPGAGNLVFAEIIKIHVREEVLNEAGQIDQAKMDLVARLGANWYCRVTAENLFEVEKPLRTMGIGVDSLPEHVRFSHILTGNELGRIGNMEKVPTEKQLAELLSLPEINAIFKSGLSENECIRELHLFAQKSIRENNLEKALAILWLQPPK</sequence>
<dbReference type="EMBL" id="FNQY01000005">
    <property type="protein sequence ID" value="SDZ95468.1"/>
    <property type="molecule type" value="Genomic_DNA"/>
</dbReference>
<keyword evidence="2" id="KW-0285">Flavoprotein</keyword>
<evidence type="ECO:0000256" key="4">
    <source>
        <dbReference type="ARBA" id="ARBA00038054"/>
    </source>
</evidence>
<evidence type="ECO:0000256" key="2">
    <source>
        <dbReference type="ARBA" id="ARBA00022630"/>
    </source>
</evidence>
<dbReference type="PANTHER" id="PTHR33798:SF5">
    <property type="entry name" value="FLAVIN REDUCTASE LIKE DOMAIN-CONTAINING PROTEIN"/>
    <property type="match status" value="1"/>
</dbReference>
<keyword evidence="7" id="KW-1185">Reference proteome</keyword>
<dbReference type="InterPro" id="IPR012349">
    <property type="entry name" value="Split_barrel_FMN-bd"/>
</dbReference>
<dbReference type="Gene3D" id="2.30.110.10">
    <property type="entry name" value="Electron Transport, Fmn-binding Protein, Chain A"/>
    <property type="match status" value="1"/>
</dbReference>
<dbReference type="SUPFAM" id="SSF50475">
    <property type="entry name" value="FMN-binding split barrel"/>
    <property type="match status" value="1"/>
</dbReference>
<comment type="similarity">
    <text evidence="4">Belongs to the flavoredoxin family.</text>
</comment>
<dbReference type="STRING" id="551991.SAMN05192529_10511"/>
<dbReference type="GO" id="GO:0010181">
    <property type="term" value="F:FMN binding"/>
    <property type="evidence" value="ECO:0007669"/>
    <property type="project" value="InterPro"/>
</dbReference>
<dbReference type="Pfam" id="PF01613">
    <property type="entry name" value="Flavin_Reduct"/>
    <property type="match status" value="1"/>
</dbReference>
<dbReference type="RefSeq" id="WP_091394822.1">
    <property type="nucleotide sequence ID" value="NZ_FNQY01000005.1"/>
</dbReference>
<accession>A0A1H3XA76</accession>
<evidence type="ECO:0000256" key="1">
    <source>
        <dbReference type="ARBA" id="ARBA00001917"/>
    </source>
</evidence>
<dbReference type="GO" id="GO:0016646">
    <property type="term" value="F:oxidoreductase activity, acting on the CH-NH group of donors, NAD or NADP as acceptor"/>
    <property type="evidence" value="ECO:0007669"/>
    <property type="project" value="UniProtKB-ARBA"/>
</dbReference>
<evidence type="ECO:0000313" key="7">
    <source>
        <dbReference type="Proteomes" id="UP000199041"/>
    </source>
</evidence>
<proteinExistence type="inferred from homology"/>
<dbReference type="OrthoDB" id="9794638at2"/>